<dbReference type="OrthoDB" id="9803871at2"/>
<dbReference type="InterPro" id="IPR005835">
    <property type="entry name" value="NTP_transferase_dom"/>
</dbReference>
<dbReference type="CDD" id="cd04181">
    <property type="entry name" value="NTP_transferase"/>
    <property type="match status" value="1"/>
</dbReference>
<proteinExistence type="predicted"/>
<comment type="caution">
    <text evidence="2">The sequence shown here is derived from an EMBL/GenBank/DDBJ whole genome shotgun (WGS) entry which is preliminary data.</text>
</comment>
<protein>
    <submittedName>
        <fullName evidence="2">Nucleoside-diphosphate-sugar pyrophosphorylase</fullName>
    </submittedName>
</protein>
<dbReference type="InterPro" id="IPR029044">
    <property type="entry name" value="Nucleotide-diphossugar_trans"/>
</dbReference>
<gene>
    <name evidence="2" type="ORF">Rain11_2271</name>
</gene>
<evidence type="ECO:0000259" key="1">
    <source>
        <dbReference type="Pfam" id="PF00483"/>
    </source>
</evidence>
<keyword evidence="3" id="KW-1185">Reference proteome</keyword>
<sequence>MKVIIPVAGAGMRLRPHTHTQPKTLVPIAGKPILAHIIDDLRNYGFEQFVFVLGYLGEKVEEFIRNHYQNQIHAEFVYQEPREGSAHALWIAKHTYEKENEILIVLGDTIATLDYVKLLKHKNSVICVQKVSNPTQFGIAQIGKKGEVINLIEKPKIPKSNWAIVGVYKIKNIPLFLQSIEKLFQKKQKNQNEYYLTDALMNMIESGEIIFSMPVTHWYDCGKRETLLEANAILLNKPEFQNYSLQYPESVIIPPVSIGKNCVIKGSIIGPNVAIGEDSLLENSIIRNSIIGSYSEITNVLLQDSIIGNDSSVKGENHILSIGDDAEINL</sequence>
<dbReference type="AlphaFoldDB" id="A0A2N3I8S9"/>
<dbReference type="PANTHER" id="PTHR42883">
    <property type="entry name" value="GLUCOSE-1-PHOSPHATE THYMIDYLTRANSFERASE"/>
    <property type="match status" value="1"/>
</dbReference>
<dbReference type="Pfam" id="PF00483">
    <property type="entry name" value="NTP_transferase"/>
    <property type="match status" value="1"/>
</dbReference>
<accession>A0A2N3I8S9</accession>
<organism evidence="2 3">
    <name type="scientific">Raineya orbicola</name>
    <dbReference type="NCBI Taxonomy" id="2016530"/>
    <lineage>
        <taxon>Bacteria</taxon>
        <taxon>Pseudomonadati</taxon>
        <taxon>Bacteroidota</taxon>
        <taxon>Cytophagia</taxon>
        <taxon>Cytophagales</taxon>
        <taxon>Raineyaceae</taxon>
        <taxon>Raineya</taxon>
    </lineage>
</organism>
<dbReference type="Gene3D" id="2.160.10.10">
    <property type="entry name" value="Hexapeptide repeat proteins"/>
    <property type="match status" value="1"/>
</dbReference>
<evidence type="ECO:0000313" key="3">
    <source>
        <dbReference type="Proteomes" id="UP000233387"/>
    </source>
</evidence>
<feature type="domain" description="Nucleotidyl transferase" evidence="1">
    <location>
        <begin position="3"/>
        <end position="235"/>
    </location>
</feature>
<dbReference type="Gene3D" id="3.90.550.10">
    <property type="entry name" value="Spore Coat Polysaccharide Biosynthesis Protein SpsA, Chain A"/>
    <property type="match status" value="1"/>
</dbReference>
<name>A0A2N3I8S9_9BACT</name>
<evidence type="ECO:0000313" key="2">
    <source>
        <dbReference type="EMBL" id="PKQ66742.1"/>
    </source>
</evidence>
<dbReference type="RefSeq" id="WP_101359533.1">
    <property type="nucleotide sequence ID" value="NZ_NKXO01000042.1"/>
</dbReference>
<dbReference type="Proteomes" id="UP000233387">
    <property type="component" value="Unassembled WGS sequence"/>
</dbReference>
<reference evidence="2 3" key="1">
    <citation type="submission" date="2017-06" db="EMBL/GenBank/DDBJ databases">
        <title>Raineya orbicola gen. nov., sp. nov. a slightly thermophilic bacterium of the phylum Bacteroidetes and the description of Raineyaceae fam. nov.</title>
        <authorList>
            <person name="Albuquerque L."/>
            <person name="Polonia A.R.M."/>
            <person name="Barroso C."/>
            <person name="Froufe H.J.C."/>
            <person name="Lage O."/>
            <person name="Lobo-Da-Cunha A."/>
            <person name="Egas C."/>
            <person name="Da Costa M.S."/>
        </authorList>
    </citation>
    <scope>NUCLEOTIDE SEQUENCE [LARGE SCALE GENOMIC DNA]</scope>
    <source>
        <strain evidence="2 3">SPSPC-11</strain>
    </source>
</reference>
<dbReference type="PANTHER" id="PTHR42883:SF2">
    <property type="entry name" value="THYMIDYLYLTRANSFERASE"/>
    <property type="match status" value="1"/>
</dbReference>
<dbReference type="SUPFAM" id="SSF53448">
    <property type="entry name" value="Nucleotide-diphospho-sugar transferases"/>
    <property type="match status" value="1"/>
</dbReference>
<dbReference type="EMBL" id="NKXO01000042">
    <property type="protein sequence ID" value="PKQ66742.1"/>
    <property type="molecule type" value="Genomic_DNA"/>
</dbReference>